<reference evidence="2" key="1">
    <citation type="submission" date="2019-08" db="EMBL/GenBank/DDBJ databases">
        <title>Limnoglobus roseus gen. nov., sp. nov., a novel freshwater planctomycete with a giant genome from the family Gemmataceae.</title>
        <authorList>
            <person name="Kulichevskaya I.S."/>
            <person name="Naumoff D.G."/>
            <person name="Miroshnikov K."/>
            <person name="Ivanova A."/>
            <person name="Philippov D.A."/>
            <person name="Hakobyan A."/>
            <person name="Rijpstra I.C."/>
            <person name="Sinninghe Damste J.S."/>
            <person name="Liesack W."/>
            <person name="Dedysh S.N."/>
        </authorList>
    </citation>
    <scope>NUCLEOTIDE SEQUENCE [LARGE SCALE GENOMIC DNA]</scope>
    <source>
        <strain evidence="2">PX52</strain>
    </source>
</reference>
<dbReference type="Proteomes" id="UP000324974">
    <property type="component" value="Chromosome"/>
</dbReference>
<protein>
    <recommendedName>
        <fullName evidence="3">WGR domain-containing protein</fullName>
    </recommendedName>
</protein>
<keyword evidence="2" id="KW-1185">Reference proteome</keyword>
<dbReference type="RefSeq" id="WP_149109622.1">
    <property type="nucleotide sequence ID" value="NZ_CP042425.1"/>
</dbReference>
<organism evidence="1 2">
    <name type="scientific">Limnoglobus roseus</name>
    <dbReference type="NCBI Taxonomy" id="2598579"/>
    <lineage>
        <taxon>Bacteria</taxon>
        <taxon>Pseudomonadati</taxon>
        <taxon>Planctomycetota</taxon>
        <taxon>Planctomycetia</taxon>
        <taxon>Gemmatales</taxon>
        <taxon>Gemmataceae</taxon>
        <taxon>Limnoglobus</taxon>
    </lineage>
</organism>
<gene>
    <name evidence="1" type="ORF">PX52LOC_01648</name>
</gene>
<dbReference type="KEGG" id="lrs:PX52LOC_01648"/>
<evidence type="ECO:0008006" key="3">
    <source>
        <dbReference type="Google" id="ProtNLM"/>
    </source>
</evidence>
<proteinExistence type="predicted"/>
<dbReference type="AlphaFoldDB" id="A0A5C1ACC8"/>
<name>A0A5C1ACC8_9BACT</name>
<sequence>MTIVFEAGNRRAEVHGNCVQYFRRSGKKKRGLVGVWFCECETEKQARQLAQRWAFKGRLGKAVLH</sequence>
<evidence type="ECO:0000313" key="2">
    <source>
        <dbReference type="Proteomes" id="UP000324974"/>
    </source>
</evidence>
<accession>A0A5C1ACC8</accession>
<dbReference type="EMBL" id="CP042425">
    <property type="protein sequence ID" value="QEL14754.1"/>
    <property type="molecule type" value="Genomic_DNA"/>
</dbReference>
<evidence type="ECO:0000313" key="1">
    <source>
        <dbReference type="EMBL" id="QEL14754.1"/>
    </source>
</evidence>